<dbReference type="Proteomes" id="UP000887013">
    <property type="component" value="Unassembled WGS sequence"/>
</dbReference>
<accession>A0A8X6QZ97</accession>
<protein>
    <submittedName>
        <fullName evidence="2">Uncharacterized protein</fullName>
    </submittedName>
</protein>
<comment type="caution">
    <text evidence="2">The sequence shown here is derived from an EMBL/GenBank/DDBJ whole genome shotgun (WGS) entry which is preliminary data.</text>
</comment>
<feature type="region of interest" description="Disordered" evidence="1">
    <location>
        <begin position="59"/>
        <end position="84"/>
    </location>
</feature>
<reference evidence="2" key="1">
    <citation type="submission" date="2020-08" db="EMBL/GenBank/DDBJ databases">
        <title>Multicomponent nature underlies the extraordinary mechanical properties of spider dragline silk.</title>
        <authorList>
            <person name="Kono N."/>
            <person name="Nakamura H."/>
            <person name="Mori M."/>
            <person name="Yoshida Y."/>
            <person name="Ohtoshi R."/>
            <person name="Malay A.D."/>
            <person name="Moran D.A.P."/>
            <person name="Tomita M."/>
            <person name="Numata K."/>
            <person name="Arakawa K."/>
        </authorList>
    </citation>
    <scope>NUCLEOTIDE SEQUENCE</scope>
</reference>
<dbReference type="EMBL" id="BMAW01039991">
    <property type="protein sequence ID" value="GFU57953.1"/>
    <property type="molecule type" value="Genomic_DNA"/>
</dbReference>
<dbReference type="AlphaFoldDB" id="A0A8X6QZ97"/>
<gene>
    <name evidence="2" type="ORF">NPIL_369521</name>
</gene>
<evidence type="ECO:0000313" key="3">
    <source>
        <dbReference type="Proteomes" id="UP000887013"/>
    </source>
</evidence>
<evidence type="ECO:0000256" key="1">
    <source>
        <dbReference type="SAM" id="MobiDB-lite"/>
    </source>
</evidence>
<name>A0A8X6QZ97_NEPPI</name>
<keyword evidence="3" id="KW-1185">Reference proteome</keyword>
<organism evidence="2 3">
    <name type="scientific">Nephila pilipes</name>
    <name type="common">Giant wood spider</name>
    <name type="synonym">Nephila maculata</name>
    <dbReference type="NCBI Taxonomy" id="299642"/>
    <lineage>
        <taxon>Eukaryota</taxon>
        <taxon>Metazoa</taxon>
        <taxon>Ecdysozoa</taxon>
        <taxon>Arthropoda</taxon>
        <taxon>Chelicerata</taxon>
        <taxon>Arachnida</taxon>
        <taxon>Araneae</taxon>
        <taxon>Araneomorphae</taxon>
        <taxon>Entelegynae</taxon>
        <taxon>Araneoidea</taxon>
        <taxon>Nephilidae</taxon>
        <taxon>Nephila</taxon>
    </lineage>
</organism>
<sequence>MTTVVKTHKVDYIDCKSSKSHEAFETKNVCKRQETRYFIPLDLLQRFNFRRHRNFPFQISPPELTQRDKRNGLSPEQQIGPSFPRTTIKIPLKTKRSNRLQVNIDMALLENGTG</sequence>
<proteinExistence type="predicted"/>
<evidence type="ECO:0000313" key="2">
    <source>
        <dbReference type="EMBL" id="GFU57953.1"/>
    </source>
</evidence>